<reference evidence="1" key="1">
    <citation type="submission" date="2014-11" db="EMBL/GenBank/DDBJ databases">
        <authorList>
            <person name="Amaro Gonzalez C."/>
        </authorList>
    </citation>
    <scope>NUCLEOTIDE SEQUENCE</scope>
</reference>
<evidence type="ECO:0000313" key="1">
    <source>
        <dbReference type="EMBL" id="JAH65835.1"/>
    </source>
</evidence>
<reference evidence="1" key="2">
    <citation type="journal article" date="2015" name="Fish Shellfish Immunol.">
        <title>Early steps in the European eel (Anguilla anguilla)-Vibrio vulnificus interaction in the gills: Role of the RtxA13 toxin.</title>
        <authorList>
            <person name="Callol A."/>
            <person name="Pajuelo D."/>
            <person name="Ebbesson L."/>
            <person name="Teles M."/>
            <person name="MacKenzie S."/>
            <person name="Amaro C."/>
        </authorList>
    </citation>
    <scope>NUCLEOTIDE SEQUENCE</scope>
</reference>
<name>A0A0E9UKQ8_ANGAN</name>
<proteinExistence type="predicted"/>
<protein>
    <submittedName>
        <fullName evidence="1">Uncharacterized protein</fullName>
    </submittedName>
</protein>
<dbReference type="EMBL" id="GBXM01042742">
    <property type="protein sequence ID" value="JAH65835.1"/>
    <property type="molecule type" value="Transcribed_RNA"/>
</dbReference>
<organism evidence="1">
    <name type="scientific">Anguilla anguilla</name>
    <name type="common">European freshwater eel</name>
    <name type="synonym">Muraena anguilla</name>
    <dbReference type="NCBI Taxonomy" id="7936"/>
    <lineage>
        <taxon>Eukaryota</taxon>
        <taxon>Metazoa</taxon>
        <taxon>Chordata</taxon>
        <taxon>Craniata</taxon>
        <taxon>Vertebrata</taxon>
        <taxon>Euteleostomi</taxon>
        <taxon>Actinopterygii</taxon>
        <taxon>Neopterygii</taxon>
        <taxon>Teleostei</taxon>
        <taxon>Anguilliformes</taxon>
        <taxon>Anguillidae</taxon>
        <taxon>Anguilla</taxon>
    </lineage>
</organism>
<accession>A0A0E9UKQ8</accession>
<sequence>MNSTGLKKNSNETLHLNYKKEIQLTAGSTLLHNNLASAIDRYRKMLKHMLNCFNTLHQYP</sequence>
<dbReference type="AlphaFoldDB" id="A0A0E9UKQ8"/>